<evidence type="ECO:0008006" key="5">
    <source>
        <dbReference type="Google" id="ProtNLM"/>
    </source>
</evidence>
<organism evidence="3 4">
    <name type="scientific">Corallococcus praedator</name>
    <dbReference type="NCBI Taxonomy" id="2316724"/>
    <lineage>
        <taxon>Bacteria</taxon>
        <taxon>Pseudomonadati</taxon>
        <taxon>Myxococcota</taxon>
        <taxon>Myxococcia</taxon>
        <taxon>Myxococcales</taxon>
        <taxon>Cystobacterineae</taxon>
        <taxon>Myxococcaceae</taxon>
        <taxon>Corallococcus</taxon>
    </lineage>
</organism>
<feature type="compositionally biased region" description="Polar residues" evidence="1">
    <location>
        <begin position="74"/>
        <end position="88"/>
    </location>
</feature>
<keyword evidence="4" id="KW-1185">Reference proteome</keyword>
<feature type="compositionally biased region" description="Polar residues" evidence="1">
    <location>
        <begin position="43"/>
        <end position="66"/>
    </location>
</feature>
<dbReference type="EMBL" id="RAWI01000434">
    <property type="protein sequence ID" value="RKH92850.1"/>
    <property type="molecule type" value="Genomic_DNA"/>
</dbReference>
<evidence type="ECO:0000313" key="3">
    <source>
        <dbReference type="EMBL" id="RKH92850.1"/>
    </source>
</evidence>
<gene>
    <name evidence="3" type="ORF">D7Y13_35230</name>
</gene>
<feature type="compositionally biased region" description="Low complexity" evidence="1">
    <location>
        <begin position="89"/>
        <end position="99"/>
    </location>
</feature>
<evidence type="ECO:0000256" key="2">
    <source>
        <dbReference type="SAM" id="SignalP"/>
    </source>
</evidence>
<sequence>MGLGIAGVACLLMCAGTAVTSPTGGASGDRVTERPRVLLAQAPTGSTVPSQDSAQPNAGLPSSAQEPATGGSGAQQAPATGTAPGSTDTAAPNNTAANPGMSPTEQNTGGSGTTGAGANPNTGGSGTPEEPNALEGGPSADPNPEARSQGSNQNQGNTSNRGTDANTGTGGTGNSGSGAPAVPPAPAAQQGIAVVDAIYRGVVTSVSSKEVVIVDAGTRLPLEIGTGTRILRDGKAIRVNQLKEGEKVRAVVNIVGKSHTREIAVLSKAEARRAAGLH</sequence>
<feature type="compositionally biased region" description="Low complexity" evidence="1">
    <location>
        <begin position="147"/>
        <end position="167"/>
    </location>
</feature>
<evidence type="ECO:0000256" key="1">
    <source>
        <dbReference type="SAM" id="MobiDB-lite"/>
    </source>
</evidence>
<evidence type="ECO:0000313" key="4">
    <source>
        <dbReference type="Proteomes" id="UP000278907"/>
    </source>
</evidence>
<feature type="chain" id="PRO_5045620425" description="DUF5666 domain-containing protein" evidence="2">
    <location>
        <begin position="21"/>
        <end position="278"/>
    </location>
</feature>
<feature type="signal peptide" evidence="2">
    <location>
        <begin position="1"/>
        <end position="20"/>
    </location>
</feature>
<keyword evidence="2" id="KW-0732">Signal</keyword>
<dbReference type="Proteomes" id="UP000278907">
    <property type="component" value="Unassembled WGS sequence"/>
</dbReference>
<accession>A0ABX9Q9P5</accession>
<comment type="caution">
    <text evidence="3">The sequence shown here is derived from an EMBL/GenBank/DDBJ whole genome shotgun (WGS) entry which is preliminary data.</text>
</comment>
<proteinExistence type="predicted"/>
<feature type="region of interest" description="Disordered" evidence="1">
    <location>
        <begin position="19"/>
        <end position="185"/>
    </location>
</feature>
<name>A0ABX9Q9P5_9BACT</name>
<reference evidence="3 4" key="1">
    <citation type="submission" date="2018-09" db="EMBL/GenBank/DDBJ databases">
        <authorList>
            <person name="Livingstone P.G."/>
            <person name="Whitworth D.E."/>
        </authorList>
    </citation>
    <scope>NUCLEOTIDE SEQUENCE [LARGE SCALE GENOMIC DNA]</scope>
    <source>
        <strain evidence="3 4">CA031B</strain>
    </source>
</reference>
<protein>
    <recommendedName>
        <fullName evidence="5">DUF5666 domain-containing protein</fullName>
    </recommendedName>
</protein>